<dbReference type="AlphaFoldDB" id="A0A109W2W3"/>
<dbReference type="Gene3D" id="1.20.58.340">
    <property type="entry name" value="Magnesium transport protein CorA, transmembrane region"/>
    <property type="match status" value="2"/>
</dbReference>
<evidence type="ECO:0000256" key="5">
    <source>
        <dbReference type="ARBA" id="ARBA00022692"/>
    </source>
</evidence>
<dbReference type="GO" id="GO:0015095">
    <property type="term" value="F:magnesium ion transmembrane transporter activity"/>
    <property type="evidence" value="ECO:0007669"/>
    <property type="project" value="TreeGrafter"/>
</dbReference>
<dbReference type="GO" id="GO:0050897">
    <property type="term" value="F:cobalt ion binding"/>
    <property type="evidence" value="ECO:0007669"/>
    <property type="project" value="TreeGrafter"/>
</dbReference>
<evidence type="ECO:0000256" key="1">
    <source>
        <dbReference type="ARBA" id="ARBA00004651"/>
    </source>
</evidence>
<dbReference type="GO" id="GO:0015087">
    <property type="term" value="F:cobalt ion transmembrane transporter activity"/>
    <property type="evidence" value="ECO:0007669"/>
    <property type="project" value="TreeGrafter"/>
</dbReference>
<dbReference type="OrthoDB" id="9803416at2"/>
<dbReference type="CDD" id="cd12822">
    <property type="entry name" value="TmCorA-like"/>
    <property type="match status" value="1"/>
</dbReference>
<sequence>MTFRALAWRDGVPTDAPTDISGVSEALADPDVLLWADLVHPSKDDLAVLADELGVDRNAIEDAVAPHERPKAQQLDDYTYFVTYATLRMFATTDGDEEDELSKVAGFAFPGGLVTVRTTDALNMASVLSQIKANRDLLRLGTPTLVHALLDVIVDGYFDTVQKLDDAIEALEDDLFSPSSHSTAFQRQAYDVRTKLVTLRRVVLPMREVINVIWRHRPEEVRELDPYYADLTDHMLRAAEWTESLRDMVTSVFETHLSLQDQRLNNVMKKLAGWAAVISIPTLVTGWFGQNVPYPGNGTRTGLVLSTLLVIVPAAIVYAIMKRNGWI</sequence>
<dbReference type="PANTHER" id="PTHR46494">
    <property type="entry name" value="CORA FAMILY METAL ION TRANSPORTER (EUROFUNG)"/>
    <property type="match status" value="1"/>
</dbReference>
<feature type="transmembrane region" description="Helical" evidence="8">
    <location>
        <begin position="271"/>
        <end position="289"/>
    </location>
</feature>
<evidence type="ECO:0000256" key="4">
    <source>
        <dbReference type="ARBA" id="ARBA00022475"/>
    </source>
</evidence>
<comment type="subcellular location">
    <subcellularLocation>
        <location evidence="1">Cell membrane</location>
        <topology evidence="1">Multi-pass membrane protein</topology>
    </subcellularLocation>
</comment>
<gene>
    <name evidence="9" type="ORF">AXF14_09245</name>
</gene>
<keyword evidence="3" id="KW-0813">Transport</keyword>
<evidence type="ECO:0000256" key="3">
    <source>
        <dbReference type="ARBA" id="ARBA00022448"/>
    </source>
</evidence>
<dbReference type="PANTHER" id="PTHR46494:SF1">
    <property type="entry name" value="CORA FAMILY METAL ION TRANSPORTER (EUROFUNG)"/>
    <property type="match status" value="1"/>
</dbReference>
<keyword evidence="4" id="KW-1003">Cell membrane</keyword>
<keyword evidence="10" id="KW-1185">Reference proteome</keyword>
<evidence type="ECO:0000256" key="6">
    <source>
        <dbReference type="ARBA" id="ARBA00022989"/>
    </source>
</evidence>
<accession>A0A109W2W3</accession>
<dbReference type="GO" id="GO:0000287">
    <property type="term" value="F:magnesium ion binding"/>
    <property type="evidence" value="ECO:0007669"/>
    <property type="project" value="TreeGrafter"/>
</dbReference>
<comment type="similarity">
    <text evidence="2">Belongs to the CorA metal ion transporter (MIT) (TC 1.A.35) family.</text>
</comment>
<dbReference type="SUPFAM" id="SSF144083">
    <property type="entry name" value="Magnesium transport protein CorA, transmembrane region"/>
    <property type="match status" value="1"/>
</dbReference>
<keyword evidence="6 8" id="KW-1133">Transmembrane helix</keyword>
<dbReference type="InterPro" id="IPR045861">
    <property type="entry name" value="CorA_cytoplasmic_dom"/>
</dbReference>
<dbReference type="EMBL" id="CP014228">
    <property type="protein sequence ID" value="AMD87736.1"/>
    <property type="molecule type" value="Genomic_DNA"/>
</dbReference>
<proteinExistence type="inferred from homology"/>
<dbReference type="Gene3D" id="3.30.460.20">
    <property type="entry name" value="CorA soluble domain-like"/>
    <property type="match status" value="1"/>
</dbReference>
<dbReference type="GO" id="GO:0005886">
    <property type="term" value="C:plasma membrane"/>
    <property type="evidence" value="ECO:0007669"/>
    <property type="project" value="UniProtKB-SubCell"/>
</dbReference>
<dbReference type="RefSeq" id="WP_067942732.1">
    <property type="nucleotide sequence ID" value="NZ_CP014228.1"/>
</dbReference>
<reference evidence="10" key="1">
    <citation type="submission" date="2016-02" db="EMBL/GenBank/DDBJ databases">
        <authorList>
            <person name="Holder M.E."/>
            <person name="Ajami N.J."/>
            <person name="Petrosino J.F."/>
        </authorList>
    </citation>
    <scope>NUCLEOTIDE SEQUENCE [LARGE SCALE GENOMIC DNA]</scope>
    <source>
        <strain evidence="10">CCUG 36733</strain>
    </source>
</reference>
<evidence type="ECO:0000256" key="8">
    <source>
        <dbReference type="SAM" id="Phobius"/>
    </source>
</evidence>
<protein>
    <submittedName>
        <fullName evidence="9">Magnesium transporter CorA</fullName>
    </submittedName>
</protein>
<dbReference type="KEGG" id="ard:AXF14_09245"/>
<dbReference type="SUPFAM" id="SSF143865">
    <property type="entry name" value="CorA soluble domain-like"/>
    <property type="match status" value="1"/>
</dbReference>
<dbReference type="InterPro" id="IPR045863">
    <property type="entry name" value="CorA_TM1_TM2"/>
</dbReference>
<evidence type="ECO:0000313" key="10">
    <source>
        <dbReference type="Proteomes" id="UP000065220"/>
    </source>
</evidence>
<feature type="transmembrane region" description="Helical" evidence="8">
    <location>
        <begin position="301"/>
        <end position="321"/>
    </location>
</feature>
<evidence type="ECO:0000256" key="7">
    <source>
        <dbReference type="ARBA" id="ARBA00023136"/>
    </source>
</evidence>
<dbReference type="Pfam" id="PF01544">
    <property type="entry name" value="CorA"/>
    <property type="match status" value="1"/>
</dbReference>
<evidence type="ECO:0000256" key="2">
    <source>
        <dbReference type="ARBA" id="ARBA00009765"/>
    </source>
</evidence>
<keyword evidence="7 8" id="KW-0472">Membrane</keyword>
<dbReference type="InterPro" id="IPR002523">
    <property type="entry name" value="MgTranspt_CorA/ZnTranspt_ZntB"/>
</dbReference>
<keyword evidence="5 8" id="KW-0812">Transmembrane</keyword>
<dbReference type="Proteomes" id="UP000065220">
    <property type="component" value="Chromosome"/>
</dbReference>
<organism evidence="9 10">
    <name type="scientific">Actinomyces radicidentis</name>
    <dbReference type="NCBI Taxonomy" id="111015"/>
    <lineage>
        <taxon>Bacteria</taxon>
        <taxon>Bacillati</taxon>
        <taxon>Actinomycetota</taxon>
        <taxon>Actinomycetes</taxon>
        <taxon>Actinomycetales</taxon>
        <taxon>Actinomycetaceae</taxon>
        <taxon>Actinomyces</taxon>
    </lineage>
</organism>
<name>A0A109W2W3_ACTRD</name>
<evidence type="ECO:0000313" key="9">
    <source>
        <dbReference type="EMBL" id="AMD87736.1"/>
    </source>
</evidence>